<feature type="region of interest" description="Disordered" evidence="1">
    <location>
        <begin position="1"/>
        <end position="24"/>
    </location>
</feature>
<gene>
    <name evidence="2" type="ORF">ACH4TF_18845</name>
</gene>
<reference evidence="2 3" key="1">
    <citation type="submission" date="2024-10" db="EMBL/GenBank/DDBJ databases">
        <title>The Natural Products Discovery Center: Release of the First 8490 Sequenced Strains for Exploring Actinobacteria Biosynthetic Diversity.</title>
        <authorList>
            <person name="Kalkreuter E."/>
            <person name="Kautsar S.A."/>
            <person name="Yang D."/>
            <person name="Bader C.D."/>
            <person name="Teijaro C.N."/>
            <person name="Fluegel L."/>
            <person name="Davis C.M."/>
            <person name="Simpson J.R."/>
            <person name="Lauterbach L."/>
            <person name="Steele A.D."/>
            <person name="Gui C."/>
            <person name="Meng S."/>
            <person name="Li G."/>
            <person name="Viehrig K."/>
            <person name="Ye F."/>
            <person name="Su P."/>
            <person name="Kiefer A.F."/>
            <person name="Nichols A."/>
            <person name="Cepeda A.J."/>
            <person name="Yan W."/>
            <person name="Fan B."/>
            <person name="Jiang Y."/>
            <person name="Adhikari A."/>
            <person name="Zheng C.-J."/>
            <person name="Schuster L."/>
            <person name="Cowan T.M."/>
            <person name="Smanski M.J."/>
            <person name="Chevrette M.G."/>
            <person name="De Carvalho L.P.S."/>
            <person name="Shen B."/>
        </authorList>
    </citation>
    <scope>NUCLEOTIDE SEQUENCE [LARGE SCALE GENOMIC DNA]</scope>
    <source>
        <strain evidence="2 3">NPDC020979</strain>
    </source>
</reference>
<accession>A0ABW7T6X5</accession>
<feature type="compositionally biased region" description="Low complexity" evidence="1">
    <location>
        <begin position="181"/>
        <end position="190"/>
    </location>
</feature>
<protein>
    <submittedName>
        <fullName evidence="2">Uncharacterized protein</fullName>
    </submittedName>
</protein>
<proteinExistence type="predicted"/>
<feature type="region of interest" description="Disordered" evidence="1">
    <location>
        <begin position="160"/>
        <end position="205"/>
    </location>
</feature>
<keyword evidence="3" id="KW-1185">Reference proteome</keyword>
<feature type="compositionally biased region" description="Polar residues" evidence="1">
    <location>
        <begin position="1"/>
        <end position="14"/>
    </location>
</feature>
<evidence type="ECO:0000313" key="2">
    <source>
        <dbReference type="EMBL" id="MFI0912505.1"/>
    </source>
</evidence>
<dbReference type="RefSeq" id="WP_397613390.1">
    <property type="nucleotide sequence ID" value="NZ_JBIRRB010000006.1"/>
</dbReference>
<comment type="caution">
    <text evidence="2">The sequence shown here is derived from an EMBL/GenBank/DDBJ whole genome shotgun (WGS) entry which is preliminary data.</text>
</comment>
<sequence length="205" mass="21385">MTTGTDSHSGTHDPSTGADLTMSQERLATLLAREKDQGARGALRSLVERLGFSDAAALEQYINVTRKAQEDHLTDAQHREMQLAEREKALAARESAAVARERDAVRRAQLAKAGATGADLDDAAALLRAADDADDDQLAEAVTALAARRPELFARPATTTVLSPLPAPGGAPASVPPARTPTPTAAPGAAGLEMARRRGLLPPAT</sequence>
<evidence type="ECO:0000313" key="3">
    <source>
        <dbReference type="Proteomes" id="UP001611162"/>
    </source>
</evidence>
<evidence type="ECO:0000256" key="1">
    <source>
        <dbReference type="SAM" id="MobiDB-lite"/>
    </source>
</evidence>
<feature type="compositionally biased region" description="Pro residues" evidence="1">
    <location>
        <begin position="165"/>
        <end position="180"/>
    </location>
</feature>
<dbReference type="EMBL" id="JBIRRB010000006">
    <property type="protein sequence ID" value="MFI0912505.1"/>
    <property type="molecule type" value="Genomic_DNA"/>
</dbReference>
<dbReference type="Proteomes" id="UP001611162">
    <property type="component" value="Unassembled WGS sequence"/>
</dbReference>
<name>A0ABW7T6X5_9ACTN</name>
<organism evidence="2 3">
    <name type="scientific">Streptomyces abikoensis</name>
    <dbReference type="NCBI Taxonomy" id="97398"/>
    <lineage>
        <taxon>Bacteria</taxon>
        <taxon>Bacillati</taxon>
        <taxon>Actinomycetota</taxon>
        <taxon>Actinomycetes</taxon>
        <taxon>Kitasatosporales</taxon>
        <taxon>Streptomycetaceae</taxon>
        <taxon>Streptomyces</taxon>
    </lineage>
</organism>